<dbReference type="SMART" id="SM00982">
    <property type="entry name" value="TRCF"/>
    <property type="match status" value="1"/>
</dbReference>
<reference evidence="2" key="1">
    <citation type="submission" date="2019-08" db="EMBL/GenBank/DDBJ databases">
        <authorList>
            <person name="Kucharzyk K."/>
            <person name="Murdoch R.W."/>
            <person name="Higgins S."/>
            <person name="Loffler F."/>
        </authorList>
    </citation>
    <scope>NUCLEOTIDE SEQUENCE</scope>
</reference>
<dbReference type="GO" id="GO:0016787">
    <property type="term" value="F:hydrolase activity"/>
    <property type="evidence" value="ECO:0007669"/>
    <property type="project" value="UniProtKB-KW"/>
</dbReference>
<organism evidence="2">
    <name type="scientific">bioreactor metagenome</name>
    <dbReference type="NCBI Taxonomy" id="1076179"/>
    <lineage>
        <taxon>unclassified sequences</taxon>
        <taxon>metagenomes</taxon>
        <taxon>ecological metagenomes</taxon>
    </lineage>
</organism>
<feature type="domain" description="Transcription-repair-coupling factor C-terminal" evidence="1">
    <location>
        <begin position="1"/>
        <end position="95"/>
    </location>
</feature>
<evidence type="ECO:0000313" key="2">
    <source>
        <dbReference type="EMBL" id="MPN55532.1"/>
    </source>
</evidence>
<sequence>MLPDSYVSSIEERLSLYQKLAEIQSKEELKKLESELVDRFGTLPKEALNLLKSVELKWIAAEIGFEKIVVKNGIFLGYFPSNPQDKFYQSDKFKHIISYLSMNPKEATLKGKHSAEGNQLMMRKEDVRNVDEVTGVLERILYQ</sequence>
<dbReference type="InterPro" id="IPR037235">
    <property type="entry name" value="TRCF-like_C_D7"/>
</dbReference>
<dbReference type="Pfam" id="PF03461">
    <property type="entry name" value="TRCF"/>
    <property type="match status" value="1"/>
</dbReference>
<dbReference type="SUPFAM" id="SSF143517">
    <property type="entry name" value="TRCF domain-like"/>
    <property type="match status" value="1"/>
</dbReference>
<proteinExistence type="predicted"/>
<name>A0A645IXF4_9ZZZZ</name>
<dbReference type="InterPro" id="IPR005118">
    <property type="entry name" value="TRCF_C"/>
</dbReference>
<gene>
    <name evidence="2" type="primary">mfd_55</name>
    <name evidence="2" type="ORF">SDC9_203216</name>
</gene>
<dbReference type="EMBL" id="VSSQ01124919">
    <property type="protein sequence ID" value="MPN55532.1"/>
    <property type="molecule type" value="Genomic_DNA"/>
</dbReference>
<dbReference type="GO" id="GO:0006281">
    <property type="term" value="P:DNA repair"/>
    <property type="evidence" value="ECO:0007669"/>
    <property type="project" value="InterPro"/>
</dbReference>
<keyword evidence="2" id="KW-0378">Hydrolase</keyword>
<protein>
    <submittedName>
        <fullName evidence="2">Transcription-repair-coupling factor</fullName>
        <ecNumber evidence="2">3.6.4.-</ecNumber>
    </submittedName>
</protein>
<dbReference type="AlphaFoldDB" id="A0A645IXF4"/>
<evidence type="ECO:0000259" key="1">
    <source>
        <dbReference type="SMART" id="SM00982"/>
    </source>
</evidence>
<accession>A0A645IXF4</accession>
<dbReference type="Gene3D" id="3.90.1150.50">
    <property type="entry name" value="Transcription-repair-coupling factor, D7 domain"/>
    <property type="match status" value="1"/>
</dbReference>
<comment type="caution">
    <text evidence="2">The sequence shown here is derived from an EMBL/GenBank/DDBJ whole genome shotgun (WGS) entry which is preliminary data.</text>
</comment>
<dbReference type="EC" id="3.6.4.-" evidence="2"/>